<dbReference type="EMBL" id="JACHMQ010000001">
    <property type="protein sequence ID" value="MBB6395955.1"/>
    <property type="molecule type" value="Genomic_DNA"/>
</dbReference>
<evidence type="ECO:0000313" key="2">
    <source>
        <dbReference type="Proteomes" id="UP000546324"/>
    </source>
</evidence>
<dbReference type="AlphaFoldDB" id="A0A7X0KZ10"/>
<keyword evidence="2" id="KW-1185">Reference proteome</keyword>
<reference evidence="1 2" key="1">
    <citation type="submission" date="2020-08" db="EMBL/GenBank/DDBJ databases">
        <title>Sequencing the genomes of 1000 actinobacteria strains.</title>
        <authorList>
            <person name="Klenk H.-P."/>
        </authorList>
    </citation>
    <scope>NUCLEOTIDE SEQUENCE [LARGE SCALE GENOMIC DNA]</scope>
    <source>
        <strain evidence="1 2">DSM 43675</strain>
    </source>
</reference>
<evidence type="ECO:0008006" key="3">
    <source>
        <dbReference type="Google" id="ProtNLM"/>
    </source>
</evidence>
<organism evidence="1 2">
    <name type="scientific">Actinomadura coerulea</name>
    <dbReference type="NCBI Taxonomy" id="46159"/>
    <lineage>
        <taxon>Bacteria</taxon>
        <taxon>Bacillati</taxon>
        <taxon>Actinomycetota</taxon>
        <taxon>Actinomycetes</taxon>
        <taxon>Streptosporangiales</taxon>
        <taxon>Thermomonosporaceae</taxon>
        <taxon>Actinomadura</taxon>
    </lineage>
</organism>
<proteinExistence type="predicted"/>
<dbReference type="Proteomes" id="UP000546324">
    <property type="component" value="Unassembled WGS sequence"/>
</dbReference>
<sequence>MDGDEEFVWDEFWANLWPVWRRVLAGTDAEEPPPAEAILRRRRLTTDYEWVGTFEPVRWLTSVTEALLWDENGMDLGPLAGRSWDLLQLAGPASNVDLAQLAGTPVRRLILSNLDVVGLSSLTDIVGLESLTLAHGDFGPLPPLDRLAEVVLYAEGEVDLSAADRPGLRVVRRDEIYLPPFGPGDVGA</sequence>
<name>A0A7X0KZ10_9ACTN</name>
<dbReference type="RefSeq" id="WP_185025372.1">
    <property type="nucleotide sequence ID" value="NZ_JACHMQ010000001.1"/>
</dbReference>
<protein>
    <recommendedName>
        <fullName evidence="3">Leucine-rich repeat domain-containing protein</fullName>
    </recommendedName>
</protein>
<evidence type="ECO:0000313" key="1">
    <source>
        <dbReference type="EMBL" id="MBB6395955.1"/>
    </source>
</evidence>
<comment type="caution">
    <text evidence="1">The sequence shown here is derived from an EMBL/GenBank/DDBJ whole genome shotgun (WGS) entry which is preliminary data.</text>
</comment>
<gene>
    <name evidence="1" type="ORF">BKA00_002869</name>
</gene>
<accession>A0A7X0KZ10</accession>